<name>A0A6S7IPC0_PARCT</name>
<evidence type="ECO:0000313" key="2">
    <source>
        <dbReference type="EMBL" id="CAB4007532.1"/>
    </source>
</evidence>
<accession>A0A6S7IPC0</accession>
<organism evidence="2 3">
    <name type="scientific">Paramuricea clavata</name>
    <name type="common">Red gorgonian</name>
    <name type="synonym">Violescent sea-whip</name>
    <dbReference type="NCBI Taxonomy" id="317549"/>
    <lineage>
        <taxon>Eukaryota</taxon>
        <taxon>Metazoa</taxon>
        <taxon>Cnidaria</taxon>
        <taxon>Anthozoa</taxon>
        <taxon>Octocorallia</taxon>
        <taxon>Malacalcyonacea</taxon>
        <taxon>Plexauridae</taxon>
        <taxon>Paramuricea</taxon>
    </lineage>
</organism>
<sequence length="211" mass="24272">MEKEMTDLETKLTQLSFGVKRTQAILDSGKRVAIKRHLEALQTTAKETNECKRTVEAAKITEKEELSKINEWSDEIDHKFDIADEAMMRLEKWLVDAERAEKFVTQEEQFKYELKLHEKKLEMQAELANKLEEKENISRQPATNDNGEETTFAKQQLGTNPESETKLLGLSWDKSQDTLSVTTNKEEPASTKRGALSQKSQLVQREAHFLS</sequence>
<evidence type="ECO:0000256" key="1">
    <source>
        <dbReference type="SAM" id="MobiDB-lite"/>
    </source>
</evidence>
<protein>
    <submittedName>
        <fullName evidence="2">Uncharacterized protein</fullName>
    </submittedName>
</protein>
<dbReference type="Proteomes" id="UP001152795">
    <property type="component" value="Unassembled WGS sequence"/>
</dbReference>
<evidence type="ECO:0000313" key="3">
    <source>
        <dbReference type="Proteomes" id="UP001152795"/>
    </source>
</evidence>
<proteinExistence type="predicted"/>
<feature type="region of interest" description="Disordered" evidence="1">
    <location>
        <begin position="132"/>
        <end position="211"/>
    </location>
</feature>
<feature type="compositionally biased region" description="Polar residues" evidence="1">
    <location>
        <begin position="152"/>
        <end position="162"/>
    </location>
</feature>
<comment type="caution">
    <text evidence="2">The sequence shown here is derived from an EMBL/GenBank/DDBJ whole genome shotgun (WGS) entry which is preliminary data.</text>
</comment>
<dbReference type="AlphaFoldDB" id="A0A6S7IPC0"/>
<gene>
    <name evidence="2" type="ORF">PACLA_8A003470</name>
</gene>
<reference evidence="2" key="1">
    <citation type="submission" date="2020-04" db="EMBL/GenBank/DDBJ databases">
        <authorList>
            <person name="Alioto T."/>
            <person name="Alioto T."/>
            <person name="Gomez Garrido J."/>
        </authorList>
    </citation>
    <scope>NUCLEOTIDE SEQUENCE</scope>
    <source>
        <strain evidence="2">A484AB</strain>
    </source>
</reference>
<dbReference type="EMBL" id="CACRXK020005824">
    <property type="protein sequence ID" value="CAB4007532.1"/>
    <property type="molecule type" value="Genomic_DNA"/>
</dbReference>
<keyword evidence="3" id="KW-1185">Reference proteome</keyword>